<dbReference type="GeneID" id="3660078"/>
<evidence type="ECO:0000313" key="2">
    <source>
        <dbReference type="Proteomes" id="UP000008524"/>
    </source>
</evidence>
<name>Q38EY0_TRYB2</name>
<protein>
    <submittedName>
        <fullName evidence="1">Uncharacterized protein</fullName>
    </submittedName>
</protein>
<reference evidence="1 2" key="2">
    <citation type="journal article" date="2005" name="Science">
        <title>The genome of the African trypanosome Trypanosoma brucei.</title>
        <authorList>
            <person name="Berriman M."/>
            <person name="Ghedin E."/>
            <person name="Hertz-Fowler C."/>
            <person name="Blandin G."/>
            <person name="Renauld H."/>
            <person name="Bartholomeu D.C."/>
            <person name="Lennard N.J."/>
            <person name="Caler E."/>
            <person name="Hamlin N.E."/>
            <person name="Haas B."/>
            <person name="Bohme U."/>
            <person name="Hannick L."/>
            <person name="Aslett M.A."/>
            <person name="Shallom J."/>
            <person name="Marcello L."/>
            <person name="Hou L."/>
            <person name="Wickstead B."/>
            <person name="Alsmark U.C."/>
            <person name="Arrowsmith C."/>
            <person name="Atkin R.J."/>
            <person name="Barron A.J."/>
            <person name="Bringaud F."/>
            <person name="Brooks K."/>
            <person name="Carrington M."/>
            <person name="Cherevach I."/>
            <person name="Chillingworth T.J."/>
            <person name="Churcher C."/>
            <person name="Clark L.N."/>
            <person name="Corton C.H."/>
            <person name="Cronin A."/>
            <person name="Davies R.M."/>
            <person name="Doggett J."/>
            <person name="Djikeng A."/>
            <person name="Feldblyum T."/>
            <person name="Field M.C."/>
            <person name="Fraser A."/>
            <person name="Goodhead I."/>
            <person name="Hance Z."/>
            <person name="Harper D."/>
            <person name="Harris B.R."/>
            <person name="Hauser H."/>
            <person name="Hostetler J."/>
            <person name="Ivens A."/>
            <person name="Jagels K."/>
            <person name="Johnson D."/>
            <person name="Johnson J."/>
            <person name="Jones K."/>
            <person name="Kerhornou A.X."/>
            <person name="Koo H."/>
            <person name="Larke N."/>
            <person name="Landfear S."/>
            <person name="Larkin C."/>
            <person name="Leech V."/>
            <person name="Line A."/>
            <person name="Lord A."/>
            <person name="Macleod A."/>
            <person name="Mooney P.J."/>
            <person name="Moule S."/>
            <person name="Martin D.M."/>
            <person name="Morgan G.W."/>
            <person name="Mungall K."/>
            <person name="Norbertczak H."/>
            <person name="Ormond D."/>
            <person name="Pai G."/>
            <person name="Peacock C.S."/>
            <person name="Peterson J."/>
            <person name="Quail M.A."/>
            <person name="Rabbinowitsch E."/>
            <person name="Rajandream M.A."/>
            <person name="Reitter C."/>
            <person name="Salzberg S.L."/>
            <person name="Sanders M."/>
            <person name="Schobel S."/>
            <person name="Sharp S."/>
            <person name="Simmonds M."/>
            <person name="Simpson A.J."/>
            <person name="Tallon L."/>
            <person name="Turner C.M."/>
            <person name="Tait A."/>
            <person name="Tivey A.R."/>
            <person name="Van Aken S."/>
            <person name="Walker D."/>
            <person name="Wanless D."/>
            <person name="Wang S."/>
            <person name="White B."/>
            <person name="White O."/>
            <person name="Whitehead S."/>
            <person name="Woodward J."/>
            <person name="Wortman J."/>
            <person name="Adams M.D."/>
            <person name="Embley T.M."/>
            <person name="Gull K."/>
            <person name="Ullu E."/>
            <person name="Barry J.D."/>
            <person name="Fairlamb A.H."/>
            <person name="Opperdoes F."/>
            <person name="Barrell B.G."/>
            <person name="Donelson J.E."/>
            <person name="Hall N."/>
            <person name="Fraser C.M."/>
            <person name="Melville S.E."/>
            <person name="El-Sayed N.M."/>
        </authorList>
    </citation>
    <scope>NUCLEOTIDE SEQUENCE [LARGE SCALE GENOMIC DNA]</scope>
    <source>
        <strain evidence="1 2">927/4 GUTat10.1</strain>
    </source>
</reference>
<dbReference type="PaxDb" id="5691-EAN76640"/>
<dbReference type="EMBL" id="CM000207">
    <property type="protein sequence ID" value="EAN76640.1"/>
    <property type="molecule type" value="Genomic_DNA"/>
</dbReference>
<organism evidence="1 2">
    <name type="scientific">Trypanosoma brucei brucei (strain 927/4 GUTat10.1)</name>
    <dbReference type="NCBI Taxonomy" id="185431"/>
    <lineage>
        <taxon>Eukaryota</taxon>
        <taxon>Discoba</taxon>
        <taxon>Euglenozoa</taxon>
        <taxon>Kinetoplastea</taxon>
        <taxon>Metakinetoplastina</taxon>
        <taxon>Trypanosomatida</taxon>
        <taxon>Trypanosomatidae</taxon>
        <taxon>Trypanosoma</taxon>
    </lineage>
</organism>
<dbReference type="RefSeq" id="XP_826970.1">
    <property type="nucleotide sequence ID" value="XM_821877.1"/>
</dbReference>
<proteinExistence type="predicted"/>
<dbReference type="InParanoid" id="Q38EY0"/>
<evidence type="ECO:0000313" key="1">
    <source>
        <dbReference type="EMBL" id="EAN76640.1"/>
    </source>
</evidence>
<reference evidence="1 2" key="1">
    <citation type="journal article" date="2005" name="Science">
        <title>Comparative genomics of trypanosomatid parasitic protozoa.</title>
        <authorList>
            <person name="El-Sayed N.M."/>
            <person name="Myler P.J."/>
            <person name="Blandin G."/>
            <person name="Berriman M."/>
            <person name="Crabtree J."/>
            <person name="Aggarwal G."/>
            <person name="Caler E."/>
            <person name="Renauld H."/>
            <person name="Worthey E.A."/>
            <person name="Hertz-Fowler C."/>
            <person name="Ghedin E."/>
            <person name="Peacock C."/>
            <person name="Bartholomeu D.C."/>
            <person name="Haas B.J."/>
            <person name="Tran A.N."/>
            <person name="Wortman J.R."/>
            <person name="Alsmark U.C."/>
            <person name="Angiuoli S."/>
            <person name="Anupama A."/>
            <person name="Badger J."/>
            <person name="Bringaud F."/>
            <person name="Cadag E."/>
            <person name="Carlton J.M."/>
            <person name="Cerqueira G.C."/>
            <person name="Creasy T."/>
            <person name="Delcher A.L."/>
            <person name="Djikeng A."/>
            <person name="Embley T.M."/>
            <person name="Hauser C."/>
            <person name="Ivens A.C."/>
            <person name="Kummerfeld S.K."/>
            <person name="Pereira-Leal J.B."/>
            <person name="Nilsson D."/>
            <person name="Peterson J."/>
            <person name="Salzberg S.L."/>
            <person name="Shallom J."/>
            <person name="Silva J.C."/>
            <person name="Sundaram J."/>
            <person name="Westenberger S."/>
            <person name="White O."/>
            <person name="Melville S.E."/>
            <person name="Donelson J.E."/>
            <person name="Andersson B."/>
            <person name="Stuart K.D."/>
            <person name="Hall N."/>
        </authorList>
    </citation>
    <scope>NUCLEOTIDE SEQUENCE [LARGE SCALE GENOMIC DNA]</scope>
    <source>
        <strain evidence="1 2">927/4 GUTat10.1</strain>
    </source>
</reference>
<dbReference type="Proteomes" id="UP000008524">
    <property type="component" value="Chromosome 9"/>
</dbReference>
<accession>Q38EY0</accession>
<dbReference type="AlphaFoldDB" id="Q38EY0"/>
<gene>
    <name evidence="1" type="ORF">Tb09.160.4260</name>
</gene>
<dbReference type="KEGG" id="tbr:Tb09.160.4260"/>
<sequence>MLVLVISHFTMKSEKGFSDGFLPILGHLILHHALPIFFCSFPLHPPFTPGSLLLPSPSLHAKAQTCNWCS</sequence>
<keyword evidence="2" id="KW-1185">Reference proteome</keyword>